<evidence type="ECO:0000313" key="3">
    <source>
        <dbReference type="Proteomes" id="UP000824073"/>
    </source>
</evidence>
<dbReference type="AlphaFoldDB" id="A0A9D1IUT0"/>
<name>A0A9D1IUT0_9CLOT</name>
<comment type="caution">
    <text evidence="2">The sequence shown here is derived from an EMBL/GenBank/DDBJ whole genome shotgun (WGS) entry which is preliminary data.</text>
</comment>
<reference evidence="2" key="1">
    <citation type="submission" date="2020-10" db="EMBL/GenBank/DDBJ databases">
        <authorList>
            <person name="Gilroy R."/>
        </authorList>
    </citation>
    <scope>NUCLEOTIDE SEQUENCE</scope>
    <source>
        <strain evidence="2">CHK191-8634</strain>
    </source>
</reference>
<feature type="transmembrane region" description="Helical" evidence="1">
    <location>
        <begin position="42"/>
        <end position="60"/>
    </location>
</feature>
<proteinExistence type="predicted"/>
<evidence type="ECO:0000256" key="1">
    <source>
        <dbReference type="SAM" id="Phobius"/>
    </source>
</evidence>
<keyword evidence="1" id="KW-0812">Transmembrane</keyword>
<keyword evidence="1" id="KW-1133">Transmembrane helix</keyword>
<dbReference type="EMBL" id="DVMR01000046">
    <property type="protein sequence ID" value="HIU43742.1"/>
    <property type="molecule type" value="Genomic_DNA"/>
</dbReference>
<protein>
    <submittedName>
        <fullName evidence="2">Uncharacterized protein</fullName>
    </submittedName>
</protein>
<keyword evidence="1" id="KW-0472">Membrane</keyword>
<dbReference type="Proteomes" id="UP000824073">
    <property type="component" value="Unassembled WGS sequence"/>
</dbReference>
<evidence type="ECO:0000313" key="2">
    <source>
        <dbReference type="EMBL" id="HIU43742.1"/>
    </source>
</evidence>
<sequence length="153" mass="17101">MKRFKEWPAALQRRWALLISAGVGILLVGLAVFFAFNDTMMLAFSSLLTLFLVLRCIHFYRTVHSGGYEVVDGVCISAGRAGIRKYRRIRLLLSDGTEKDILIDKHTSLRVGNSYRIYLRCSASSSTLSDLPGEYWTGDGFLCLENLGRSAAD</sequence>
<reference evidence="2" key="2">
    <citation type="journal article" date="2021" name="PeerJ">
        <title>Extensive microbial diversity within the chicken gut microbiome revealed by metagenomics and culture.</title>
        <authorList>
            <person name="Gilroy R."/>
            <person name="Ravi A."/>
            <person name="Getino M."/>
            <person name="Pursley I."/>
            <person name="Horton D.L."/>
            <person name="Alikhan N.F."/>
            <person name="Baker D."/>
            <person name="Gharbi K."/>
            <person name="Hall N."/>
            <person name="Watson M."/>
            <person name="Adriaenssens E.M."/>
            <person name="Foster-Nyarko E."/>
            <person name="Jarju S."/>
            <person name="Secka A."/>
            <person name="Antonio M."/>
            <person name="Oren A."/>
            <person name="Chaudhuri R.R."/>
            <person name="La Ragione R."/>
            <person name="Hildebrand F."/>
            <person name="Pallen M.J."/>
        </authorList>
    </citation>
    <scope>NUCLEOTIDE SEQUENCE</scope>
    <source>
        <strain evidence="2">CHK191-8634</strain>
    </source>
</reference>
<gene>
    <name evidence="2" type="ORF">IAB67_05530</name>
</gene>
<feature type="transmembrane region" description="Helical" evidence="1">
    <location>
        <begin position="15"/>
        <end position="36"/>
    </location>
</feature>
<organism evidence="2 3">
    <name type="scientific">Candidatus Ventrousia excrementavium</name>
    <dbReference type="NCBI Taxonomy" id="2840961"/>
    <lineage>
        <taxon>Bacteria</taxon>
        <taxon>Bacillati</taxon>
        <taxon>Bacillota</taxon>
        <taxon>Clostridia</taxon>
        <taxon>Eubacteriales</taxon>
        <taxon>Clostridiaceae</taxon>
        <taxon>Clostridiaceae incertae sedis</taxon>
        <taxon>Candidatus Ventrousia</taxon>
    </lineage>
</organism>
<accession>A0A9D1IUT0</accession>